<proteinExistence type="predicted"/>
<dbReference type="EMBL" id="CALTRL010000447">
    <property type="protein sequence ID" value="CAH7668141.1"/>
    <property type="molecule type" value="Genomic_DNA"/>
</dbReference>
<feature type="compositionally biased region" description="Basic and acidic residues" evidence="1">
    <location>
        <begin position="562"/>
        <end position="576"/>
    </location>
</feature>
<gene>
    <name evidence="2" type="ORF">PPACK8108_LOCUS2607</name>
</gene>
<feature type="compositionally biased region" description="Basic and acidic residues" evidence="1">
    <location>
        <begin position="599"/>
        <end position="608"/>
    </location>
</feature>
<organism evidence="2 3">
    <name type="scientific">Phakopsora pachyrhizi</name>
    <name type="common">Asian soybean rust disease fungus</name>
    <dbReference type="NCBI Taxonomy" id="170000"/>
    <lineage>
        <taxon>Eukaryota</taxon>
        <taxon>Fungi</taxon>
        <taxon>Dikarya</taxon>
        <taxon>Basidiomycota</taxon>
        <taxon>Pucciniomycotina</taxon>
        <taxon>Pucciniomycetes</taxon>
        <taxon>Pucciniales</taxon>
        <taxon>Phakopsoraceae</taxon>
        <taxon>Phakopsora</taxon>
    </lineage>
</organism>
<keyword evidence="3" id="KW-1185">Reference proteome</keyword>
<reference evidence="2" key="1">
    <citation type="submission" date="2022-06" db="EMBL/GenBank/DDBJ databases">
        <authorList>
            <consortium name="SYNGENTA / RWTH Aachen University"/>
        </authorList>
    </citation>
    <scope>NUCLEOTIDE SEQUENCE</scope>
</reference>
<evidence type="ECO:0000313" key="2">
    <source>
        <dbReference type="EMBL" id="CAH7668141.1"/>
    </source>
</evidence>
<feature type="compositionally biased region" description="Low complexity" evidence="1">
    <location>
        <begin position="283"/>
        <end position="294"/>
    </location>
</feature>
<dbReference type="AlphaFoldDB" id="A0AAV0AKI2"/>
<evidence type="ECO:0000313" key="3">
    <source>
        <dbReference type="Proteomes" id="UP001153365"/>
    </source>
</evidence>
<accession>A0AAV0AKI2</accession>
<sequence>MPKSPDLSSQINFQRLTTTFSPLRIASADTPPKTKKATTPGRETTREERKIARRRNGGIDALPNYEGKRLKLTLPSAFENSNTLTNRDSRVPNSDPVYAGVPSDSTKIRGSHIKQTSISRKDTTVKSPQASKKGAFLQSPYKQRDRPPKEIQSNISGNRNIKPKEKGIFFGKHSRLVNVKGSIHSEQNNAVLTHSSYNLKTKAVCINTAKNSLRKGKEISRSKSSSSSEFSSQGSPLVASIPTNSSISTSKGLIDEVLCDSDSESNSSALLCYKSKSKKSKSSIASLSRSNSKSTKTAVKDGSKKSNEGLSSTTVDPSLNSQGSSNGPKAPYIRANLIEHCLKSAGENESDIHLIKTPHLPDSSRILAKTSCQKSLSTPKTPSALRRDPPQVDDFRTLALKVFTPKVHNLPSPQTSNENTKNLECEQLYIVADRFADDHSESGDHAVEGLKPEDEKLIVKIQNQLNPPDIIWISIRKLVQDEIARVSKAEALNISSSVKKNTIEHLEEFQDLFRNEMLEYAEELIKYGLMKLRLQRLREREKEMRKQNGDEKTESCIGKLAERGKEDFEGGDHAEVSESQNALIKNKNRKNVQLKRVNNKKDKCENKAKNIKSAV</sequence>
<dbReference type="Proteomes" id="UP001153365">
    <property type="component" value="Unassembled WGS sequence"/>
</dbReference>
<feature type="compositionally biased region" description="Polar residues" evidence="1">
    <location>
        <begin position="371"/>
        <end position="381"/>
    </location>
</feature>
<feature type="region of interest" description="Disordered" evidence="1">
    <location>
        <begin position="283"/>
        <end position="330"/>
    </location>
</feature>
<feature type="region of interest" description="Disordered" evidence="1">
    <location>
        <begin position="562"/>
        <end position="615"/>
    </location>
</feature>
<feature type="region of interest" description="Disordered" evidence="1">
    <location>
        <begin position="371"/>
        <end position="390"/>
    </location>
</feature>
<feature type="compositionally biased region" description="Polar residues" evidence="1">
    <location>
        <begin position="308"/>
        <end position="327"/>
    </location>
</feature>
<feature type="region of interest" description="Disordered" evidence="1">
    <location>
        <begin position="24"/>
        <end position="61"/>
    </location>
</feature>
<feature type="compositionally biased region" description="Basic and acidic residues" evidence="1">
    <location>
        <begin position="298"/>
        <end position="307"/>
    </location>
</feature>
<feature type="region of interest" description="Disordered" evidence="1">
    <location>
        <begin position="80"/>
        <end position="163"/>
    </location>
</feature>
<comment type="caution">
    <text evidence="2">The sequence shown here is derived from an EMBL/GenBank/DDBJ whole genome shotgun (WGS) entry which is preliminary data.</text>
</comment>
<evidence type="ECO:0000256" key="1">
    <source>
        <dbReference type="SAM" id="MobiDB-lite"/>
    </source>
</evidence>
<feature type="compositionally biased region" description="Low complexity" evidence="1">
    <location>
        <begin position="222"/>
        <end position="235"/>
    </location>
</feature>
<feature type="region of interest" description="Disordered" evidence="1">
    <location>
        <begin position="215"/>
        <end position="242"/>
    </location>
</feature>
<name>A0AAV0AKI2_PHAPC</name>
<protein>
    <submittedName>
        <fullName evidence="2">Expressed protein</fullName>
    </submittedName>
</protein>